<keyword evidence="1" id="KW-1185">Reference proteome</keyword>
<dbReference type="GeneID" id="111089223"/>
<evidence type="ECO:0000313" key="1">
    <source>
        <dbReference type="Proteomes" id="UP000694941"/>
    </source>
</evidence>
<evidence type="ECO:0000313" key="2">
    <source>
        <dbReference type="RefSeq" id="XP_022257016.1"/>
    </source>
</evidence>
<name>A0ABM1TMB0_LIMPO</name>
<sequence length="165" mass="19210">MAEIGKETEFDSQIPFKCSSNNEVKENVILEDYFSSFTKVNKMTYFVVKLTNLALVCEPLTNDPKPKIQKVGMNDIVGCSVKKTVAKNDAGRMFQIHLEVYYYPVIRKFWIKQRSRRQLNLIVDRSVSWEINEKTAITWKNALLWTSSKLGEPEDKLHCRRERSG</sequence>
<dbReference type="RefSeq" id="XP_022257016.1">
    <property type="nucleotide sequence ID" value="XM_022401308.1"/>
</dbReference>
<gene>
    <name evidence="2" type="primary">LOC111089223</name>
</gene>
<accession>A0ABM1TMB0</accession>
<reference evidence="2" key="1">
    <citation type="submission" date="2025-08" db="UniProtKB">
        <authorList>
            <consortium name="RefSeq"/>
        </authorList>
    </citation>
    <scope>IDENTIFICATION</scope>
    <source>
        <tissue evidence="2">Muscle</tissue>
    </source>
</reference>
<protein>
    <submittedName>
        <fullName evidence="2">Uncharacterized protein LOC111089223</fullName>
    </submittedName>
</protein>
<proteinExistence type="predicted"/>
<dbReference type="Proteomes" id="UP000694941">
    <property type="component" value="Unplaced"/>
</dbReference>
<organism evidence="1 2">
    <name type="scientific">Limulus polyphemus</name>
    <name type="common">Atlantic horseshoe crab</name>
    <dbReference type="NCBI Taxonomy" id="6850"/>
    <lineage>
        <taxon>Eukaryota</taxon>
        <taxon>Metazoa</taxon>
        <taxon>Ecdysozoa</taxon>
        <taxon>Arthropoda</taxon>
        <taxon>Chelicerata</taxon>
        <taxon>Merostomata</taxon>
        <taxon>Xiphosura</taxon>
        <taxon>Limulidae</taxon>
        <taxon>Limulus</taxon>
    </lineage>
</organism>